<dbReference type="InterPro" id="IPR011935">
    <property type="entry name" value="CHP02231"/>
</dbReference>
<organism evidence="2 3">
    <name type="scientific">Ascobolus immersus RN42</name>
    <dbReference type="NCBI Taxonomy" id="1160509"/>
    <lineage>
        <taxon>Eukaryota</taxon>
        <taxon>Fungi</taxon>
        <taxon>Dikarya</taxon>
        <taxon>Ascomycota</taxon>
        <taxon>Pezizomycotina</taxon>
        <taxon>Pezizomycetes</taxon>
        <taxon>Pezizales</taxon>
        <taxon>Ascobolaceae</taxon>
        <taxon>Ascobolus</taxon>
    </lineage>
</organism>
<dbReference type="Proteomes" id="UP000275078">
    <property type="component" value="Unassembled WGS sequence"/>
</dbReference>
<reference evidence="2 3" key="1">
    <citation type="journal article" date="2018" name="Nat. Ecol. Evol.">
        <title>Pezizomycetes genomes reveal the molecular basis of ectomycorrhizal truffle lifestyle.</title>
        <authorList>
            <person name="Murat C."/>
            <person name="Payen T."/>
            <person name="Noel B."/>
            <person name="Kuo A."/>
            <person name="Morin E."/>
            <person name="Chen J."/>
            <person name="Kohler A."/>
            <person name="Krizsan K."/>
            <person name="Balestrini R."/>
            <person name="Da Silva C."/>
            <person name="Montanini B."/>
            <person name="Hainaut M."/>
            <person name="Levati E."/>
            <person name="Barry K.W."/>
            <person name="Belfiori B."/>
            <person name="Cichocki N."/>
            <person name="Clum A."/>
            <person name="Dockter R.B."/>
            <person name="Fauchery L."/>
            <person name="Guy J."/>
            <person name="Iotti M."/>
            <person name="Le Tacon F."/>
            <person name="Lindquist E.A."/>
            <person name="Lipzen A."/>
            <person name="Malagnac F."/>
            <person name="Mello A."/>
            <person name="Molinier V."/>
            <person name="Miyauchi S."/>
            <person name="Poulain J."/>
            <person name="Riccioni C."/>
            <person name="Rubini A."/>
            <person name="Sitrit Y."/>
            <person name="Splivallo R."/>
            <person name="Traeger S."/>
            <person name="Wang M."/>
            <person name="Zifcakova L."/>
            <person name="Wipf D."/>
            <person name="Zambonelli A."/>
            <person name="Paolocci F."/>
            <person name="Nowrousian M."/>
            <person name="Ottonello S."/>
            <person name="Baldrian P."/>
            <person name="Spatafora J.W."/>
            <person name="Henrissat B."/>
            <person name="Nagy L.G."/>
            <person name="Aury J.M."/>
            <person name="Wincker P."/>
            <person name="Grigoriev I.V."/>
            <person name="Bonfante P."/>
            <person name="Martin F.M."/>
        </authorList>
    </citation>
    <scope>NUCLEOTIDE SEQUENCE [LARGE SCALE GENOMIC DNA]</scope>
    <source>
        <strain evidence="2 3">RN42</strain>
    </source>
</reference>
<proteinExistence type="predicted"/>
<gene>
    <name evidence="2" type="ORF">BJ508DRAFT_46310</name>
</gene>
<feature type="region of interest" description="Disordered" evidence="1">
    <location>
        <begin position="562"/>
        <end position="661"/>
    </location>
</feature>
<dbReference type="EMBL" id="ML119661">
    <property type="protein sequence ID" value="RPA83980.1"/>
    <property type="molecule type" value="Genomic_DNA"/>
</dbReference>
<dbReference type="AlphaFoldDB" id="A0A3N4IIK2"/>
<feature type="compositionally biased region" description="Pro residues" evidence="1">
    <location>
        <begin position="417"/>
        <end position="427"/>
    </location>
</feature>
<sequence>MADSVKSQNVAFSSLITEKIDFSTWNDARFHARTPPISLKADELLRLVIEKQPEVCSLEEAHLLEASDVELVEIIGTLFERDPGSVDARSFDMDVMMFDQTDHVADILKHLHDKENFDKLMDEIYTIQSKIMRLHGQASAADAKSGELVLPLMARIKRILATPLANDDGSRYPARGEPYHETGKFDRTTQSLKVISEIWPDIKDISSYDSSSMLDNFATNADVHAEFSRLRLDLYVKERAAKSLFNDAAIRCRKSQYKKLNDKRIIQEKDHVVNLVVYLRAKQDTEISLGITYHRSDLGWVPKHELRLTTPGVARQRATLVIRGLVYNGTNNRYSTKKASFIVPAFMNAIALQTIRPWYIKPDWKSIAPHRTEGDETEADPWTLFQQAPGDLAMSNDEHYDLVSAYQRRNQLNPGREGPPPQPPLPVGPDLRPQGWDLLFPTTFPAAANHSSYGFKPSLTVGELHPVNSQRPHQHPRPMPSPYGPNSTASNLDRPRPVPPNQQPTAGVRVSKLRPEPPNEGPIPLTGPSKSAGTGQCENPAIPPQNQEQDLTPAPLSQIRIERPSPEDEFLPGWRPPRRSTQDNVWESENDDYTPGTLKGKNPQSHVPIQGAVRERSNTASSWDRLRDVTDTSATPRTPSRQNSRSCTEAHQKSESKATDENFVPVTKAEIEVYEFDVDSDDDEYIPAVFTATGADLDTVKTPTLTTTFEANYPFDVPPRTIRPSIGDDYDVLPAISTSGHVLAKVDLPLVEFKRRCTPKDRRVCHMLYILKNTAGFPFPTGDTVVVVDGMRLQDGKLMQWGESGMPEIVLGIDQNITVGYGDRRIQEVFPKTKDGKILSKGEVQGRVSKRRWLCQREIFLRNLHAEMVCIEVYDQVPVIDSSGMPSNADIKLDGTYGADVKVIAPKNLKEGRKVHAGEPLLVGQDQGWGEAIAEQLEEGAVIWNVRLRGKKGVKLVLEWVISVPVPIVKNQGTGKEIVEGVSLQQVRPLEPRSVIGRNGFVHFDDIGRGDHTYRVDLRRGPQFMGHGSRMP</sequence>
<evidence type="ECO:0000313" key="2">
    <source>
        <dbReference type="EMBL" id="RPA83980.1"/>
    </source>
</evidence>
<feature type="compositionally biased region" description="Polar residues" evidence="1">
    <location>
        <begin position="631"/>
        <end position="647"/>
    </location>
</feature>
<evidence type="ECO:0000256" key="1">
    <source>
        <dbReference type="SAM" id="MobiDB-lite"/>
    </source>
</evidence>
<protein>
    <submittedName>
        <fullName evidence="2">Uncharacterized protein</fullName>
    </submittedName>
</protein>
<feature type="region of interest" description="Disordered" evidence="1">
    <location>
        <begin position="411"/>
        <end position="434"/>
    </location>
</feature>
<feature type="compositionally biased region" description="Polar residues" evidence="1">
    <location>
        <begin position="528"/>
        <end position="537"/>
    </location>
</feature>
<accession>A0A3N4IIK2</accession>
<feature type="compositionally biased region" description="Basic and acidic residues" evidence="1">
    <location>
        <begin position="648"/>
        <end position="660"/>
    </location>
</feature>
<keyword evidence="3" id="KW-1185">Reference proteome</keyword>
<dbReference type="PANTHER" id="PTHR31005">
    <property type="entry name" value="DUF4139 DOMAIN-CONTAINING PROTEIN"/>
    <property type="match status" value="1"/>
</dbReference>
<dbReference type="PANTHER" id="PTHR31005:SF8">
    <property type="entry name" value="DUF4139 DOMAIN-CONTAINING PROTEIN"/>
    <property type="match status" value="1"/>
</dbReference>
<name>A0A3N4IIK2_ASCIM</name>
<evidence type="ECO:0000313" key="3">
    <source>
        <dbReference type="Proteomes" id="UP000275078"/>
    </source>
</evidence>
<dbReference type="STRING" id="1160509.A0A3N4IIK2"/>
<feature type="region of interest" description="Disordered" evidence="1">
    <location>
        <begin position="461"/>
        <end position="550"/>
    </location>
</feature>